<organism evidence="7 8">
    <name type="scientific">Folsomia candida</name>
    <name type="common">Springtail</name>
    <dbReference type="NCBI Taxonomy" id="158441"/>
    <lineage>
        <taxon>Eukaryota</taxon>
        <taxon>Metazoa</taxon>
        <taxon>Ecdysozoa</taxon>
        <taxon>Arthropoda</taxon>
        <taxon>Hexapoda</taxon>
        <taxon>Collembola</taxon>
        <taxon>Entomobryomorpha</taxon>
        <taxon>Isotomoidea</taxon>
        <taxon>Isotomidae</taxon>
        <taxon>Proisotominae</taxon>
        <taxon>Folsomia</taxon>
    </lineage>
</organism>
<sequence>MYARTAAQLSNVQMGGMVALLVCKLTFVCVVHGYVISSPSVKHSSTEYESTISSAYNWVCEFADNPTDAFTAQAFGNAVGTLVLGHLSDKMGRKPIFFLTILINVVFRMISFFVVHNIVMFHITQFIAGTAFPMMFIAPSMILAEICDKEYRGHVYAVTWMIWVVGMATLPLVVWFCREWLFLIGVTTTIPGALLFLYWFYLPESPRWLFSVGKLEEAASVLLKIAKSNDRADRVTKKQLDSTLSRLYSLQAKSEGRTGVWTLFSRMRLAKNTVLLTVCWSINIVVYYGITLNTTQMSGNQFVNFFMLSIIELPSGMCGAYLVDRVGRRWTQVVFFCGCTMACVASAANVQFLNNPVIEVLDKIFFVFWMVFIVIFHLAAFPSF</sequence>
<dbReference type="OMA" id="HITQFIA"/>
<evidence type="ECO:0000313" key="7">
    <source>
        <dbReference type="EMBL" id="OXA58384.1"/>
    </source>
</evidence>
<comment type="caution">
    <text evidence="7">The sequence shown here is derived from an EMBL/GenBank/DDBJ whole genome shotgun (WGS) entry which is preliminary data.</text>
</comment>
<dbReference type="InterPro" id="IPR036259">
    <property type="entry name" value="MFS_trans_sf"/>
</dbReference>
<evidence type="ECO:0000313" key="8">
    <source>
        <dbReference type="Proteomes" id="UP000198287"/>
    </source>
</evidence>
<evidence type="ECO:0000259" key="6">
    <source>
        <dbReference type="PROSITE" id="PS50850"/>
    </source>
</evidence>
<protein>
    <submittedName>
        <fullName evidence="7">Organic cation transporter 1</fullName>
    </submittedName>
</protein>
<evidence type="ECO:0000256" key="4">
    <source>
        <dbReference type="ARBA" id="ARBA00023136"/>
    </source>
</evidence>
<feature type="transmembrane region" description="Helical" evidence="5">
    <location>
        <begin position="273"/>
        <end position="290"/>
    </location>
</feature>
<feature type="transmembrane region" description="Helical" evidence="5">
    <location>
        <begin position="180"/>
        <end position="201"/>
    </location>
</feature>
<evidence type="ECO:0000256" key="5">
    <source>
        <dbReference type="SAM" id="Phobius"/>
    </source>
</evidence>
<keyword evidence="4 5" id="KW-0472">Membrane</keyword>
<dbReference type="GO" id="GO:0022857">
    <property type="term" value="F:transmembrane transporter activity"/>
    <property type="evidence" value="ECO:0007669"/>
    <property type="project" value="InterPro"/>
</dbReference>
<dbReference type="Gene3D" id="1.20.1250.20">
    <property type="entry name" value="MFS general substrate transporter like domains"/>
    <property type="match status" value="1"/>
</dbReference>
<evidence type="ECO:0000256" key="2">
    <source>
        <dbReference type="ARBA" id="ARBA00022692"/>
    </source>
</evidence>
<feature type="domain" description="Major facilitator superfamily (MFS) profile" evidence="6">
    <location>
        <begin position="18"/>
        <end position="384"/>
    </location>
</feature>
<dbReference type="EMBL" id="LNIX01000003">
    <property type="protein sequence ID" value="OXA58384.1"/>
    <property type="molecule type" value="Genomic_DNA"/>
</dbReference>
<evidence type="ECO:0000256" key="1">
    <source>
        <dbReference type="ARBA" id="ARBA00004141"/>
    </source>
</evidence>
<keyword evidence="8" id="KW-1185">Reference proteome</keyword>
<comment type="subcellular location">
    <subcellularLocation>
        <location evidence="1">Membrane</location>
        <topology evidence="1">Multi-pass membrane protein</topology>
    </subcellularLocation>
</comment>
<reference evidence="7 8" key="1">
    <citation type="submission" date="2015-12" db="EMBL/GenBank/DDBJ databases">
        <title>The genome of Folsomia candida.</title>
        <authorList>
            <person name="Faddeeva A."/>
            <person name="Derks M.F."/>
            <person name="Anvar Y."/>
            <person name="Smit S."/>
            <person name="Van Straalen N."/>
            <person name="Roelofs D."/>
        </authorList>
    </citation>
    <scope>NUCLEOTIDE SEQUENCE [LARGE SCALE GENOMIC DNA]</scope>
    <source>
        <strain evidence="7 8">VU population</strain>
        <tissue evidence="7">Whole body</tissue>
    </source>
</reference>
<feature type="transmembrane region" description="Helical" evidence="5">
    <location>
        <begin position="155"/>
        <end position="174"/>
    </location>
</feature>
<proteinExistence type="predicted"/>
<keyword evidence="2 5" id="KW-0812">Transmembrane</keyword>
<feature type="transmembrane region" description="Helical" evidence="5">
    <location>
        <begin position="364"/>
        <end position="381"/>
    </location>
</feature>
<dbReference type="Pfam" id="PF00083">
    <property type="entry name" value="Sugar_tr"/>
    <property type="match status" value="1"/>
</dbReference>
<dbReference type="AlphaFoldDB" id="A0A226EMY5"/>
<gene>
    <name evidence="7" type="ORF">Fcan01_07150</name>
</gene>
<feature type="transmembrane region" description="Helical" evidence="5">
    <location>
        <begin position="12"/>
        <end position="35"/>
    </location>
</feature>
<accession>A0A226EMY5</accession>
<feature type="transmembrane region" description="Helical" evidence="5">
    <location>
        <begin position="302"/>
        <end position="323"/>
    </location>
</feature>
<dbReference type="GO" id="GO:0016020">
    <property type="term" value="C:membrane"/>
    <property type="evidence" value="ECO:0007669"/>
    <property type="project" value="UniProtKB-SubCell"/>
</dbReference>
<dbReference type="OrthoDB" id="5296287at2759"/>
<dbReference type="SUPFAM" id="SSF103473">
    <property type="entry name" value="MFS general substrate transporter"/>
    <property type="match status" value="1"/>
</dbReference>
<dbReference type="InterPro" id="IPR005828">
    <property type="entry name" value="MFS_sugar_transport-like"/>
</dbReference>
<evidence type="ECO:0000256" key="3">
    <source>
        <dbReference type="ARBA" id="ARBA00022989"/>
    </source>
</evidence>
<feature type="transmembrane region" description="Helical" evidence="5">
    <location>
        <begin position="330"/>
        <end position="352"/>
    </location>
</feature>
<feature type="transmembrane region" description="Helical" evidence="5">
    <location>
        <begin position="121"/>
        <end position="143"/>
    </location>
</feature>
<dbReference type="STRING" id="158441.A0A226EMY5"/>
<keyword evidence="3 5" id="KW-1133">Transmembrane helix</keyword>
<dbReference type="Proteomes" id="UP000198287">
    <property type="component" value="Unassembled WGS sequence"/>
</dbReference>
<feature type="transmembrane region" description="Helical" evidence="5">
    <location>
        <begin position="96"/>
        <end position="115"/>
    </location>
</feature>
<name>A0A226EMY5_FOLCA</name>
<dbReference type="PROSITE" id="PS50850">
    <property type="entry name" value="MFS"/>
    <property type="match status" value="1"/>
</dbReference>
<dbReference type="InterPro" id="IPR020846">
    <property type="entry name" value="MFS_dom"/>
</dbReference>
<dbReference type="PANTHER" id="PTHR24064">
    <property type="entry name" value="SOLUTE CARRIER FAMILY 22 MEMBER"/>
    <property type="match status" value="1"/>
</dbReference>